<dbReference type="EMBL" id="CANTUO010000001">
    <property type="protein sequence ID" value="CAI5756471.1"/>
    <property type="molecule type" value="Genomic_DNA"/>
</dbReference>
<feature type="compositionally biased region" description="Basic and acidic residues" evidence="1">
    <location>
        <begin position="795"/>
        <end position="811"/>
    </location>
</feature>
<dbReference type="GO" id="GO:0000993">
    <property type="term" value="F:RNA polymerase II complex binding"/>
    <property type="evidence" value="ECO:0007669"/>
    <property type="project" value="InterPro"/>
</dbReference>
<evidence type="ECO:0000313" key="4">
    <source>
        <dbReference type="Proteomes" id="UP001152885"/>
    </source>
</evidence>
<protein>
    <recommendedName>
        <fullName evidence="2">CID domain-containing protein</fullName>
    </recommendedName>
</protein>
<dbReference type="OrthoDB" id="2129491at2759"/>
<feature type="compositionally biased region" description="Basic and acidic residues" evidence="1">
    <location>
        <begin position="848"/>
        <end position="865"/>
    </location>
</feature>
<feature type="compositionally biased region" description="Polar residues" evidence="1">
    <location>
        <begin position="616"/>
        <end position="668"/>
    </location>
</feature>
<accession>A0A9W4TQQ4</accession>
<evidence type="ECO:0000313" key="3">
    <source>
        <dbReference type="EMBL" id="CAI5756471.1"/>
    </source>
</evidence>
<dbReference type="PANTHER" id="PTHR15921:SF3">
    <property type="entry name" value="PRE-MRNA CLEAVAGE COMPLEX 2 PROTEIN PCF11"/>
    <property type="match status" value="1"/>
</dbReference>
<dbReference type="Gene3D" id="1.25.40.90">
    <property type="match status" value="1"/>
</dbReference>
<dbReference type="CDD" id="cd16982">
    <property type="entry name" value="CID_Pcf11"/>
    <property type="match status" value="1"/>
</dbReference>
<feature type="domain" description="CID" evidence="2">
    <location>
        <begin position="1"/>
        <end position="136"/>
    </location>
</feature>
<feature type="compositionally biased region" description="Pro residues" evidence="1">
    <location>
        <begin position="691"/>
        <end position="700"/>
    </location>
</feature>
<dbReference type="Proteomes" id="UP001152885">
    <property type="component" value="Unassembled WGS sequence"/>
</dbReference>
<feature type="compositionally biased region" description="Basic and acidic residues" evidence="1">
    <location>
        <begin position="759"/>
        <end position="771"/>
    </location>
</feature>
<dbReference type="GO" id="GO:0005737">
    <property type="term" value="C:cytoplasm"/>
    <property type="evidence" value="ECO:0007669"/>
    <property type="project" value="TreeGrafter"/>
</dbReference>
<name>A0A9W4TQQ4_9ASCO</name>
<organism evidence="3 4">
    <name type="scientific">Candida verbasci</name>
    <dbReference type="NCBI Taxonomy" id="1227364"/>
    <lineage>
        <taxon>Eukaryota</taxon>
        <taxon>Fungi</taxon>
        <taxon>Dikarya</taxon>
        <taxon>Ascomycota</taxon>
        <taxon>Saccharomycotina</taxon>
        <taxon>Pichiomycetes</taxon>
        <taxon>Debaryomycetaceae</taxon>
        <taxon>Candida/Lodderomyces clade</taxon>
        <taxon>Candida</taxon>
    </lineage>
</organism>
<feature type="compositionally biased region" description="Polar residues" evidence="1">
    <location>
        <begin position="516"/>
        <end position="525"/>
    </location>
</feature>
<feature type="compositionally biased region" description="Pro residues" evidence="1">
    <location>
        <begin position="828"/>
        <end position="847"/>
    </location>
</feature>
<feature type="compositionally biased region" description="Low complexity" evidence="1">
    <location>
        <begin position="351"/>
        <end position="365"/>
    </location>
</feature>
<feature type="region of interest" description="Disordered" evidence="1">
    <location>
        <begin position="423"/>
        <end position="475"/>
    </location>
</feature>
<dbReference type="SMART" id="SM00582">
    <property type="entry name" value="RPR"/>
    <property type="match status" value="1"/>
</dbReference>
<sequence length="950" mass="108722">MAIIQTFEDFTKEVNNVTNKSSQIHKLTNYAQNHIDESKEIVELVQRKIESSIKNKLNYLYLMDSMCKVIGNPYDILFEDKLKGIFINSYQLSNEAVRESLVQLLNTWKGIGRRDGKRTFTPQVLDSIDSFIRKSREVKRSNKIQSFAGNNYGTNTTRFQQLRFEGLEMLKFIIHLNYNLDKFVKEFHKFLPDKCKKKIAEMEVSRNNIVGQVNYVLGELGGNNEDPSATMTLNQFNIQYNEFKAIFNECTKTLSEDNINQMKFLDETRLLCHKVRWKYDIKLKKLQNKRNLEEFFEKNKVYLDYQPDLEFFTGVPNPNIIRLLDNFGKIPEKDVMRIAYKPKKKRKEKVQQQQVQEPKQAQPEVTPEYELNANTDNNNSLFVGSTLGMDMNLDDLDDDIEHSIQPQVPVQHERIEDDYVQNAETVNQGQSKIKDNKSETIDSNDNDINEKELFGDDNDEQDKSIFGDDDEINLPSQFTNQRQQNAPSPPSSSQIYDNSNVIQPMQVDNEQEEIQPKTTIQNEPIETNKRKLSPQLQPENEPPSKKNKVEEEEDKYYHANGNEVKVKEEYRLADIDDSPALYSIDEPIDEPQEQEVHNGNLPPPNQSGYLSPPLPQASTQFIPKEVTTSNEKYSISRIPASTQNLPQPTKSAQSISSQLVDPIQSMSHKTGYFPPSSQSESTQDLSINSASPPPPPPLPSQHPEQEKKPVHTPPIPHAQLADYFPEEAQAPKDESEEDDEIEVNNKFKNSRRTPTPPLHKNEIEGSGKSETQEDDEIEVNNNFQNLRRTPTPPLHKKETEGAKEDKIKDSPIRASPELEPDHLDDDIPPSPPPIGSEFSIPPPPPPLEPKKLSLSDYRKKVDSGDIPRVTRPTTTSSSSSNTTPPRQQPANKPANEPARLRSILKPPTPKLENLKSSNKRKVNFNLNNKIYDYEKPPPEYYGNGNSNNIY</sequence>
<dbReference type="SUPFAM" id="SSF48464">
    <property type="entry name" value="ENTH/VHS domain"/>
    <property type="match status" value="1"/>
</dbReference>
<dbReference type="InterPro" id="IPR045154">
    <property type="entry name" value="PCF11-like"/>
</dbReference>
<dbReference type="GO" id="GO:0031124">
    <property type="term" value="P:mRNA 3'-end processing"/>
    <property type="evidence" value="ECO:0007669"/>
    <property type="project" value="InterPro"/>
</dbReference>
<feature type="compositionally biased region" description="Basic and acidic residues" evidence="1">
    <location>
        <begin position="564"/>
        <end position="574"/>
    </location>
</feature>
<comment type="caution">
    <text evidence="3">The sequence shown here is derived from an EMBL/GenBank/DDBJ whole genome shotgun (WGS) entry which is preliminary data.</text>
</comment>
<feature type="compositionally biased region" description="Low complexity" evidence="1">
    <location>
        <begin position="867"/>
        <end position="889"/>
    </location>
</feature>
<dbReference type="GO" id="GO:0003729">
    <property type="term" value="F:mRNA binding"/>
    <property type="evidence" value="ECO:0007669"/>
    <property type="project" value="InterPro"/>
</dbReference>
<proteinExistence type="predicted"/>
<dbReference type="GO" id="GO:0006369">
    <property type="term" value="P:termination of RNA polymerase II transcription"/>
    <property type="evidence" value="ECO:0007669"/>
    <property type="project" value="InterPro"/>
</dbReference>
<keyword evidence="4" id="KW-1185">Reference proteome</keyword>
<dbReference type="AlphaFoldDB" id="A0A9W4TQQ4"/>
<feature type="compositionally biased region" description="Polar residues" evidence="1">
    <location>
        <begin position="779"/>
        <end position="788"/>
    </location>
</feature>
<dbReference type="PANTHER" id="PTHR15921">
    <property type="entry name" value="PRE-MRNA CLEAVAGE COMPLEX II"/>
    <property type="match status" value="1"/>
</dbReference>
<feature type="region of interest" description="Disordered" evidence="1">
    <location>
        <begin position="342"/>
        <end position="377"/>
    </location>
</feature>
<reference evidence="3" key="1">
    <citation type="submission" date="2022-12" db="EMBL/GenBank/DDBJ databases">
        <authorList>
            <person name="Brejova B."/>
        </authorList>
    </citation>
    <scope>NUCLEOTIDE SEQUENCE</scope>
</reference>
<feature type="compositionally biased region" description="Polar residues" evidence="1">
    <location>
        <begin position="675"/>
        <end position="690"/>
    </location>
</feature>
<gene>
    <name evidence="3" type="ORF">CANVERA_P0987</name>
</gene>
<dbReference type="InterPro" id="IPR008942">
    <property type="entry name" value="ENTH_VHS"/>
</dbReference>
<dbReference type="Pfam" id="PF04818">
    <property type="entry name" value="CID"/>
    <property type="match status" value="1"/>
</dbReference>
<dbReference type="InterPro" id="IPR006569">
    <property type="entry name" value="CID_dom"/>
</dbReference>
<dbReference type="GO" id="GO:0005849">
    <property type="term" value="C:mRNA cleavage factor complex"/>
    <property type="evidence" value="ECO:0007669"/>
    <property type="project" value="TreeGrafter"/>
</dbReference>
<dbReference type="InterPro" id="IPR047415">
    <property type="entry name" value="Pcf11_CID"/>
</dbReference>
<evidence type="ECO:0000256" key="1">
    <source>
        <dbReference type="SAM" id="MobiDB-lite"/>
    </source>
</evidence>
<feature type="region of interest" description="Disordered" evidence="1">
    <location>
        <begin position="511"/>
        <end position="950"/>
    </location>
</feature>
<dbReference type="PROSITE" id="PS51391">
    <property type="entry name" value="CID"/>
    <property type="match status" value="1"/>
</dbReference>
<evidence type="ECO:0000259" key="2">
    <source>
        <dbReference type="PROSITE" id="PS51391"/>
    </source>
</evidence>